<feature type="compositionally biased region" description="Polar residues" evidence="1">
    <location>
        <begin position="326"/>
        <end position="347"/>
    </location>
</feature>
<evidence type="ECO:0000313" key="4">
    <source>
        <dbReference type="Proteomes" id="UP000501346"/>
    </source>
</evidence>
<gene>
    <name evidence="3" type="primary">BUD9</name>
    <name evidence="3" type="ORF">GRS66_001857</name>
</gene>
<evidence type="ECO:0000256" key="1">
    <source>
        <dbReference type="SAM" id="MobiDB-lite"/>
    </source>
</evidence>
<feature type="compositionally biased region" description="Basic and acidic residues" evidence="1">
    <location>
        <begin position="348"/>
        <end position="358"/>
    </location>
</feature>
<keyword evidence="2" id="KW-1133">Transmembrane helix</keyword>
<feature type="compositionally biased region" description="Polar residues" evidence="1">
    <location>
        <begin position="218"/>
        <end position="232"/>
    </location>
</feature>
<accession>A0A6C1DS24</accession>
<dbReference type="Proteomes" id="UP000501346">
    <property type="component" value="Chromosome ScVII"/>
</dbReference>
<feature type="compositionally biased region" description="Polar residues" evidence="1">
    <location>
        <begin position="146"/>
        <end position="160"/>
    </location>
</feature>
<dbReference type="EMBL" id="CP048988">
    <property type="protein sequence ID" value="QID79581.1"/>
    <property type="molecule type" value="Genomic_DNA"/>
</dbReference>
<feature type="region of interest" description="Disordered" evidence="1">
    <location>
        <begin position="194"/>
        <end position="232"/>
    </location>
</feature>
<feature type="region of interest" description="Disordered" evidence="1">
    <location>
        <begin position="123"/>
        <end position="160"/>
    </location>
</feature>
<feature type="transmembrane region" description="Helical" evidence="2">
    <location>
        <begin position="461"/>
        <end position="480"/>
    </location>
</feature>
<keyword evidence="4" id="KW-1185">Reference proteome</keyword>
<protein>
    <submittedName>
        <fullName evidence="3">Bud site selection protein</fullName>
    </submittedName>
</protein>
<organism evidence="3 4">
    <name type="scientific">Saccharomyces pastorianus</name>
    <name type="common">Lager yeast</name>
    <name type="synonym">Saccharomyces cerevisiae x Saccharomyces eubayanus</name>
    <dbReference type="NCBI Taxonomy" id="27292"/>
    <lineage>
        <taxon>Eukaryota</taxon>
        <taxon>Fungi</taxon>
        <taxon>Dikarya</taxon>
        <taxon>Ascomycota</taxon>
        <taxon>Saccharomycotina</taxon>
        <taxon>Saccharomycetes</taxon>
        <taxon>Saccharomycetales</taxon>
        <taxon>Saccharomycetaceae</taxon>
        <taxon>Saccharomyces</taxon>
    </lineage>
</organism>
<evidence type="ECO:0000256" key="2">
    <source>
        <dbReference type="SAM" id="Phobius"/>
    </source>
</evidence>
<feature type="compositionally biased region" description="Low complexity" evidence="1">
    <location>
        <begin position="15"/>
        <end position="28"/>
    </location>
</feature>
<evidence type="ECO:0000313" key="3">
    <source>
        <dbReference type="EMBL" id="QID79581.1"/>
    </source>
</evidence>
<dbReference type="OrthoDB" id="4068624at2759"/>
<proteinExistence type="predicted"/>
<reference evidence="3 4" key="1">
    <citation type="journal article" date="2019" name="BMC Genomics">
        <title>Chromosome level assembly and comparative genome analysis confirm lager-brewing yeasts originated from a single hybridization.</title>
        <authorList>
            <person name="Salazar A.N."/>
            <person name="Gorter de Vries A.R."/>
            <person name="van den Broek M."/>
            <person name="Brouwers N."/>
            <person name="de la Torre Cortes P."/>
            <person name="Kuijpers N.G.A."/>
            <person name="Daran J.G."/>
            <person name="Abeel T."/>
        </authorList>
    </citation>
    <scope>NUCLEOTIDE SEQUENCE [LARGE SCALE GENOMIC DNA]</scope>
    <source>
        <strain evidence="3 4">CBS 1483</strain>
    </source>
</reference>
<name>A0A6C1DS24_SACPS</name>
<sequence length="547" mass="60739">MTKITRDVSITTENSKSTSGSATASSASLPENDHPIFHQPRARIRSGSLFIEGSDSFPSSEVKSYNVYIDDSKYSEILKGDTNSSSTDGKQVFEDARDDNFHQESHRDLEDSILDLVRRDPEVAAFPLPPPNSNERNRNSSNGSSAETNLNGHSSSGTISTSVLLNMGSAEKHAGTTRGDHMESSSMKSFEKLGTRPSSLFYPPPEGTAPYQGPRATVSGNKSTRQTQGTYSFPSMRYGVDLVSPVEGAVDVAKSRVPNSTLNGTFPDKAFIPHEFQIPKKAWNRIPANKSTSLKTPRNHSLLIDILKPFEAADLANDQRSSSAVLKNTVHSNGQYNPTNETSGTRMQDQRQKNTNEIDLEKIPNPQVPLGIAMDTMRSPNQLHEKEYESNIEAGLASGVGKGDNSIKQHQYKKIPQEIDRDQQLSFQMETMPIQRIDSSSIRSFDSRIYGFSEIYSIPRVITTLCICLFVPPLFFFFSINGNNGVSNYRLMRMIMNYEHRIGLLKGFEWDIDVQWFRTLCFVLGCIEMLAIFASIGIGFGVGITRE</sequence>
<feature type="region of interest" description="Disordered" evidence="1">
    <location>
        <begin position="326"/>
        <end position="358"/>
    </location>
</feature>
<dbReference type="AlphaFoldDB" id="A0A6C1DS24"/>
<keyword evidence="2" id="KW-0812">Transmembrane</keyword>
<feature type="transmembrane region" description="Helical" evidence="2">
    <location>
        <begin position="516"/>
        <end position="544"/>
    </location>
</feature>
<keyword evidence="2" id="KW-0472">Membrane</keyword>
<feature type="region of interest" description="Disordered" evidence="1">
    <location>
        <begin position="1"/>
        <end position="38"/>
    </location>
</feature>